<dbReference type="AlphaFoldDB" id="A0A939ESE8"/>
<keyword evidence="2" id="KW-0560">Oxidoreductase</keyword>
<dbReference type="Gene3D" id="3.20.20.100">
    <property type="entry name" value="NADP-dependent oxidoreductase domain"/>
    <property type="match status" value="1"/>
</dbReference>
<evidence type="ECO:0000313" key="7">
    <source>
        <dbReference type="Proteomes" id="UP000664779"/>
    </source>
</evidence>
<name>A0A939ESE8_9HYPH</name>
<feature type="domain" description="NADP-dependent oxidoreductase" evidence="5">
    <location>
        <begin position="17"/>
        <end position="341"/>
    </location>
</feature>
<dbReference type="Proteomes" id="UP000664779">
    <property type="component" value="Unassembled WGS sequence"/>
</dbReference>
<proteinExistence type="inferred from homology"/>
<dbReference type="SUPFAM" id="SSF51430">
    <property type="entry name" value="NAD(P)-linked oxidoreductase"/>
    <property type="match status" value="1"/>
</dbReference>
<evidence type="ECO:0000256" key="4">
    <source>
        <dbReference type="ARBA" id="ARBA00070119"/>
    </source>
</evidence>
<dbReference type="EMBL" id="JAFLNF010000007">
    <property type="protein sequence ID" value="MBO0346758.1"/>
    <property type="molecule type" value="Genomic_DNA"/>
</dbReference>
<dbReference type="InterPro" id="IPR023210">
    <property type="entry name" value="NADP_OxRdtase_dom"/>
</dbReference>
<dbReference type="RefSeq" id="WP_206942877.1">
    <property type="nucleotide sequence ID" value="NZ_JAFLNF010000007.1"/>
</dbReference>
<dbReference type="InterPro" id="IPR020471">
    <property type="entry name" value="AKR"/>
</dbReference>
<dbReference type="Pfam" id="PF00248">
    <property type="entry name" value="Aldo_ket_red"/>
    <property type="match status" value="1"/>
</dbReference>
<evidence type="ECO:0000313" key="6">
    <source>
        <dbReference type="EMBL" id="MBO0346758.1"/>
    </source>
</evidence>
<evidence type="ECO:0000256" key="2">
    <source>
        <dbReference type="ARBA" id="ARBA00023002"/>
    </source>
</evidence>
<reference evidence="6" key="1">
    <citation type="submission" date="2021-03" db="EMBL/GenBank/DDBJ databases">
        <title>Roseibium sp. CAU 1637 isolated from Incheon.</title>
        <authorList>
            <person name="Kim W."/>
        </authorList>
    </citation>
    <scope>NUCLEOTIDE SEQUENCE</scope>
    <source>
        <strain evidence="6">CAU 1637</strain>
    </source>
</reference>
<keyword evidence="7" id="KW-1185">Reference proteome</keyword>
<dbReference type="FunFam" id="3.20.20.100:FF:000005">
    <property type="entry name" value="NADP(H)-dependent aldo-keto reductase"/>
    <property type="match status" value="1"/>
</dbReference>
<dbReference type="CDD" id="cd19094">
    <property type="entry name" value="AKR_Tas-like"/>
    <property type="match status" value="1"/>
</dbReference>
<gene>
    <name evidence="6" type="ORF">J0X15_16140</name>
</gene>
<evidence type="ECO:0000256" key="3">
    <source>
        <dbReference type="ARBA" id="ARBA00038157"/>
    </source>
</evidence>
<dbReference type="PANTHER" id="PTHR43364">
    <property type="entry name" value="NADH-SPECIFIC METHYLGLYOXAL REDUCTASE-RELATED"/>
    <property type="match status" value="1"/>
</dbReference>
<evidence type="ECO:0000259" key="5">
    <source>
        <dbReference type="Pfam" id="PF00248"/>
    </source>
</evidence>
<comment type="caution">
    <text evidence="6">The sequence shown here is derived from an EMBL/GenBank/DDBJ whole genome shotgun (WGS) entry which is preliminary data.</text>
</comment>
<dbReference type="NCBIfam" id="NF007912">
    <property type="entry name" value="PRK10625.1"/>
    <property type="match status" value="1"/>
</dbReference>
<dbReference type="PANTHER" id="PTHR43364:SF4">
    <property type="entry name" value="NAD(P)-LINKED OXIDOREDUCTASE SUPERFAMILY PROTEIN"/>
    <property type="match status" value="1"/>
</dbReference>
<dbReference type="GO" id="GO:0016491">
    <property type="term" value="F:oxidoreductase activity"/>
    <property type="evidence" value="ECO:0007669"/>
    <property type="project" value="UniProtKB-KW"/>
</dbReference>
<accession>A0A939ESE8</accession>
<organism evidence="6 7">
    <name type="scientific">Roseibium limicola</name>
    <dbReference type="NCBI Taxonomy" id="2816037"/>
    <lineage>
        <taxon>Bacteria</taxon>
        <taxon>Pseudomonadati</taxon>
        <taxon>Pseudomonadota</taxon>
        <taxon>Alphaproteobacteria</taxon>
        <taxon>Hyphomicrobiales</taxon>
        <taxon>Stappiaceae</taxon>
        <taxon>Roseibium</taxon>
    </lineage>
</organism>
<comment type="similarity">
    <text evidence="3">Belongs to the aldo/keto reductase family. Aldo/keto reductase 2 subfamily.</text>
</comment>
<evidence type="ECO:0000256" key="1">
    <source>
        <dbReference type="ARBA" id="ARBA00022857"/>
    </source>
</evidence>
<dbReference type="InterPro" id="IPR050523">
    <property type="entry name" value="AKR_Detox_Biosynth"/>
</dbReference>
<dbReference type="InterPro" id="IPR036812">
    <property type="entry name" value="NAD(P)_OxRdtase_dom_sf"/>
</dbReference>
<dbReference type="PRINTS" id="PR00069">
    <property type="entry name" value="ALDKETRDTASE"/>
</dbReference>
<sequence>MDYRRLGRTDLKVSSQCLGTMTWGEQNSEAEGHDQMDYAIDKGINFFDVAELYPIPPKRETQGRTERVIGTWFKERSSRDKVILATKVVGRTDMDWFRKDGSKPRLDAKNIEEAVEQSLRNLQTDYIDLYQIHWPDRNTGGFGSNPTRWKDVEPAADEVPIAETLEVMDKLVKAGKVRHIGLSNESAWGTMTYVKEAETRGLPRVASIQNAYSLVNRTFEVNLAEVALREDVGLLAYSALAQGYLTGKYRNGARPAGARKTLFERLSRYEGVGADEAMEAYFKLAEEAGLDPAQMSLAFAESRSFVTSLIIGATKMDQLKTDIDASELKLSDDVLDRIDEIHQLTGNPCP</sequence>
<protein>
    <recommendedName>
        <fullName evidence="4">Protein tas</fullName>
    </recommendedName>
</protein>
<keyword evidence="1" id="KW-0521">NADP</keyword>